<name>A0A4V3DQ79_9LIST</name>
<dbReference type="RefSeq" id="WP_036064860.1">
    <property type="nucleotide sequence ID" value="NZ_JAARQJ010000021.1"/>
</dbReference>
<evidence type="ECO:0000313" key="3">
    <source>
        <dbReference type="Proteomes" id="UP000295558"/>
    </source>
</evidence>
<comment type="caution">
    <text evidence="2">The sequence shown here is derived from an EMBL/GenBank/DDBJ whole genome shotgun (WGS) entry which is preliminary data.</text>
</comment>
<accession>A0A4V3DQ79</accession>
<organism evidence="2 3">
    <name type="scientific">Listeria rocourtiae</name>
    <dbReference type="NCBI Taxonomy" id="647910"/>
    <lineage>
        <taxon>Bacteria</taxon>
        <taxon>Bacillati</taxon>
        <taxon>Bacillota</taxon>
        <taxon>Bacilli</taxon>
        <taxon>Bacillales</taxon>
        <taxon>Listeriaceae</taxon>
        <taxon>Listeria</taxon>
    </lineage>
</organism>
<dbReference type="OrthoDB" id="2972846at2"/>
<feature type="signal peptide" evidence="1">
    <location>
        <begin position="1"/>
        <end position="27"/>
    </location>
</feature>
<dbReference type="EMBL" id="SNZK01000001">
    <property type="protein sequence ID" value="TDR55136.1"/>
    <property type="molecule type" value="Genomic_DNA"/>
</dbReference>
<feature type="chain" id="PRO_5020253422" evidence="1">
    <location>
        <begin position="28"/>
        <end position="240"/>
    </location>
</feature>
<dbReference type="Proteomes" id="UP000295558">
    <property type="component" value="Unassembled WGS sequence"/>
</dbReference>
<keyword evidence="3" id="KW-1185">Reference proteome</keyword>
<evidence type="ECO:0000313" key="2">
    <source>
        <dbReference type="EMBL" id="TDR55136.1"/>
    </source>
</evidence>
<proteinExistence type="predicted"/>
<evidence type="ECO:0000256" key="1">
    <source>
        <dbReference type="SAM" id="SignalP"/>
    </source>
</evidence>
<protein>
    <submittedName>
        <fullName evidence="2">Uncharacterized protein</fullName>
    </submittedName>
</protein>
<gene>
    <name evidence="2" type="ORF">DFP96_10164</name>
</gene>
<dbReference type="AlphaFoldDB" id="A0A4V3DQ79"/>
<reference evidence="2 3" key="1">
    <citation type="submission" date="2019-03" db="EMBL/GenBank/DDBJ databases">
        <title>Genomic Encyclopedia of Type Strains, Phase III (KMG-III): the genomes of soil and plant-associated and newly described type strains.</title>
        <authorList>
            <person name="Whitman W."/>
        </authorList>
    </citation>
    <scope>NUCLEOTIDE SEQUENCE [LARGE SCALE GENOMIC DNA]</scope>
    <source>
        <strain evidence="2 3">CECT 7972</strain>
    </source>
</reference>
<sequence length="240" mass="26137">MKKIAYSFFVVLSALVLTFGFVPQVNATEEAPGTNLPTSTEITYDVNKFLTEEEVSQRFIDIASKYELEEPFSKEDAEFVVRYSNTAVDALPPSNSMMASRSIHLYKGTQNRSFNKSKTAQGAKVTFSGKLTNHLNAINWTGQWYKGVTTAKINSGSAKVTKVKTVVQVSTYGLLGAGGTYVGLVNNSTISSESAKKGGGVTVNYLDKTKKYNAVLPVYSNVNAYVTVSTKTGSYNLYAF</sequence>
<keyword evidence="1" id="KW-0732">Signal</keyword>